<feature type="signal peptide" evidence="1">
    <location>
        <begin position="1"/>
        <end position="25"/>
    </location>
</feature>
<sequence length="355" mass="36721">MPRRLLSGLAAVAVALAPAAGTVLAAPGAAEVVPPPGIEAWRADARHLPDPMTADPADVRWFLDGLGPDGRRELAAAYPGVVGNLDGAPVGLRYEANRQAMRAAGEPYAGREGDFLLFDPRGQGRVAQVFGDLTAARRIAVLVPGAGNRAGNFWRGVGGRALRSPALQGLGILEEARRYGTAANGFAVVVWLGYDAPDGIDLPAAREDLARAGAEALVRLVAGLAAVRPDATMALLGYSYGSTVIGLAARRLPAAVTDIAAFGSPGMGVATAAELGTTARVWAALSPHDVMRFVPGVRLSGLGHGRQPADPAFGARRFAADGVADHDHYLALGTDAQESLTRIAVFGDDRPEVRP</sequence>
<dbReference type="EMBL" id="BAAARV010000040">
    <property type="protein sequence ID" value="GAA2357246.1"/>
    <property type="molecule type" value="Genomic_DNA"/>
</dbReference>
<evidence type="ECO:0000313" key="3">
    <source>
        <dbReference type="EMBL" id="GAA2357246.1"/>
    </source>
</evidence>
<comment type="caution">
    <text evidence="3">The sequence shown here is derived from an EMBL/GenBank/DDBJ whole genome shotgun (WGS) entry which is preliminary data.</text>
</comment>
<accession>A0ABN3GP44</accession>
<gene>
    <name evidence="3" type="ORF">GCM10010170_050450</name>
</gene>
<evidence type="ECO:0000313" key="4">
    <source>
        <dbReference type="Proteomes" id="UP001501444"/>
    </source>
</evidence>
<dbReference type="Proteomes" id="UP001501444">
    <property type="component" value="Unassembled WGS sequence"/>
</dbReference>
<dbReference type="RefSeq" id="WP_344614963.1">
    <property type="nucleotide sequence ID" value="NZ_BAAARV010000040.1"/>
</dbReference>
<evidence type="ECO:0000259" key="2">
    <source>
        <dbReference type="Pfam" id="PF06259"/>
    </source>
</evidence>
<keyword evidence="1" id="KW-0732">Signal</keyword>
<protein>
    <submittedName>
        <fullName evidence="3">Alpha/beta hydrolase</fullName>
    </submittedName>
</protein>
<organism evidence="3 4">
    <name type="scientific">Dactylosporangium salmoneum</name>
    <dbReference type="NCBI Taxonomy" id="53361"/>
    <lineage>
        <taxon>Bacteria</taxon>
        <taxon>Bacillati</taxon>
        <taxon>Actinomycetota</taxon>
        <taxon>Actinomycetes</taxon>
        <taxon>Micromonosporales</taxon>
        <taxon>Micromonosporaceae</taxon>
        <taxon>Dactylosporangium</taxon>
    </lineage>
</organism>
<feature type="domain" description="DUF1023" evidence="2">
    <location>
        <begin position="119"/>
        <end position="296"/>
    </location>
</feature>
<dbReference type="SUPFAM" id="SSF53474">
    <property type="entry name" value="alpha/beta-Hydrolases"/>
    <property type="match status" value="1"/>
</dbReference>
<evidence type="ECO:0000256" key="1">
    <source>
        <dbReference type="SAM" id="SignalP"/>
    </source>
</evidence>
<keyword evidence="4" id="KW-1185">Reference proteome</keyword>
<reference evidence="3 4" key="1">
    <citation type="journal article" date="2019" name="Int. J. Syst. Evol. Microbiol.">
        <title>The Global Catalogue of Microorganisms (GCM) 10K type strain sequencing project: providing services to taxonomists for standard genome sequencing and annotation.</title>
        <authorList>
            <consortium name="The Broad Institute Genomics Platform"/>
            <consortium name="The Broad Institute Genome Sequencing Center for Infectious Disease"/>
            <person name="Wu L."/>
            <person name="Ma J."/>
        </authorList>
    </citation>
    <scope>NUCLEOTIDE SEQUENCE [LARGE SCALE GENOMIC DNA]</scope>
    <source>
        <strain evidence="3 4">JCM 3272</strain>
    </source>
</reference>
<dbReference type="InterPro" id="IPR029058">
    <property type="entry name" value="AB_hydrolase_fold"/>
</dbReference>
<feature type="chain" id="PRO_5046694771" evidence="1">
    <location>
        <begin position="26"/>
        <end position="355"/>
    </location>
</feature>
<keyword evidence="3" id="KW-0378">Hydrolase</keyword>
<dbReference type="Gene3D" id="3.40.50.1820">
    <property type="entry name" value="alpha/beta hydrolase"/>
    <property type="match status" value="1"/>
</dbReference>
<name>A0ABN3GP44_9ACTN</name>
<dbReference type="InterPro" id="IPR010427">
    <property type="entry name" value="DUF1023"/>
</dbReference>
<dbReference type="GO" id="GO:0016787">
    <property type="term" value="F:hydrolase activity"/>
    <property type="evidence" value="ECO:0007669"/>
    <property type="project" value="UniProtKB-KW"/>
</dbReference>
<proteinExistence type="predicted"/>
<dbReference type="Pfam" id="PF06259">
    <property type="entry name" value="Abhydrolase_8"/>
    <property type="match status" value="1"/>
</dbReference>